<dbReference type="SMART" id="SM01411">
    <property type="entry name" value="Ephrin_rec_like"/>
    <property type="match status" value="5"/>
</dbReference>
<proteinExistence type="predicted"/>
<evidence type="ECO:0000259" key="5">
    <source>
        <dbReference type="Pfam" id="PF07699"/>
    </source>
</evidence>
<evidence type="ECO:0000256" key="3">
    <source>
        <dbReference type="SAM" id="Phobius"/>
    </source>
</evidence>
<feature type="compositionally biased region" description="Basic and acidic residues" evidence="2">
    <location>
        <begin position="83"/>
        <end position="100"/>
    </location>
</feature>
<dbReference type="Pfam" id="PF07699">
    <property type="entry name" value="Ephrin_rec_like"/>
    <property type="match status" value="2"/>
</dbReference>
<feature type="chain" id="PRO_5045671455" description="Tyrosine-protein kinase ephrin type A/B receptor-like domain-containing protein" evidence="4">
    <location>
        <begin position="24"/>
        <end position="1587"/>
    </location>
</feature>
<feature type="transmembrane region" description="Helical" evidence="3">
    <location>
        <begin position="1331"/>
        <end position="1355"/>
    </location>
</feature>
<dbReference type="PANTHER" id="PTHR46967:SF1">
    <property type="entry name" value="KERATIN-ASSOCIATED PROTEIN 16-1-LIKE"/>
    <property type="match status" value="1"/>
</dbReference>
<feature type="transmembrane region" description="Helical" evidence="3">
    <location>
        <begin position="1403"/>
        <end position="1420"/>
    </location>
</feature>
<feature type="domain" description="Tyrosine-protein kinase ephrin type A/B receptor-like" evidence="5">
    <location>
        <begin position="887"/>
        <end position="928"/>
    </location>
</feature>
<feature type="compositionally biased region" description="Basic and acidic residues" evidence="2">
    <location>
        <begin position="1466"/>
        <end position="1476"/>
    </location>
</feature>
<feature type="transmembrane region" description="Helical" evidence="3">
    <location>
        <begin position="1305"/>
        <end position="1325"/>
    </location>
</feature>
<feature type="transmembrane region" description="Helical" evidence="3">
    <location>
        <begin position="1152"/>
        <end position="1173"/>
    </location>
</feature>
<dbReference type="SUPFAM" id="SSF57184">
    <property type="entry name" value="Growth factor receptor domain"/>
    <property type="match status" value="2"/>
</dbReference>
<feature type="transmembrane region" description="Helical" evidence="3">
    <location>
        <begin position="1060"/>
        <end position="1077"/>
    </location>
</feature>
<feature type="signal peptide" evidence="4">
    <location>
        <begin position="1"/>
        <end position="23"/>
    </location>
</feature>
<feature type="transmembrane region" description="Helical" evidence="3">
    <location>
        <begin position="1097"/>
        <end position="1115"/>
    </location>
</feature>
<feature type="region of interest" description="Disordered" evidence="2">
    <location>
        <begin position="1466"/>
        <end position="1519"/>
    </location>
</feature>
<dbReference type="Proteomes" id="UP001150062">
    <property type="component" value="Unassembled WGS sequence"/>
</dbReference>
<accession>A0ABQ8XHD2</accession>
<feature type="coiled-coil region" evidence="1">
    <location>
        <begin position="1538"/>
        <end position="1586"/>
    </location>
</feature>
<dbReference type="PANTHER" id="PTHR46967">
    <property type="entry name" value="INSULIN-LIKE GROWTH FACTOR BINDING PROTEIN,N-TERMINAL"/>
    <property type="match status" value="1"/>
</dbReference>
<organism evidence="6 7">
    <name type="scientific">Anaeramoeba flamelloides</name>
    <dbReference type="NCBI Taxonomy" id="1746091"/>
    <lineage>
        <taxon>Eukaryota</taxon>
        <taxon>Metamonada</taxon>
        <taxon>Anaeramoebidae</taxon>
        <taxon>Anaeramoeba</taxon>
    </lineage>
</organism>
<feature type="domain" description="Tyrosine-protein kinase ephrin type A/B receptor-like" evidence="5">
    <location>
        <begin position="822"/>
        <end position="870"/>
    </location>
</feature>
<evidence type="ECO:0000313" key="6">
    <source>
        <dbReference type="EMBL" id="KAJ6231841.1"/>
    </source>
</evidence>
<dbReference type="InterPro" id="IPR011641">
    <property type="entry name" value="Tyr-kin_ephrin_A/B_rcpt-like"/>
</dbReference>
<gene>
    <name evidence="6" type="ORF">M0813_05572</name>
</gene>
<keyword evidence="3" id="KW-1133">Transmembrane helix</keyword>
<reference evidence="6" key="1">
    <citation type="submission" date="2022-08" db="EMBL/GenBank/DDBJ databases">
        <title>Novel sulfate-reducing endosymbionts in the free-living metamonad Anaeramoeba.</title>
        <authorList>
            <person name="Jerlstrom-Hultqvist J."/>
            <person name="Cepicka I."/>
            <person name="Gallot-Lavallee L."/>
            <person name="Salas-Leiva D."/>
            <person name="Curtis B.A."/>
            <person name="Zahonova K."/>
            <person name="Pipaliya S."/>
            <person name="Dacks J."/>
            <person name="Roger A.J."/>
        </authorList>
    </citation>
    <scope>NUCLEOTIDE SEQUENCE</scope>
    <source>
        <strain evidence="6">Schooner1</strain>
    </source>
</reference>
<protein>
    <recommendedName>
        <fullName evidence="5">Tyrosine-protein kinase ephrin type A/B receptor-like domain-containing protein</fullName>
    </recommendedName>
</protein>
<evidence type="ECO:0000256" key="4">
    <source>
        <dbReference type="SAM" id="SignalP"/>
    </source>
</evidence>
<dbReference type="CDD" id="cd00185">
    <property type="entry name" value="TNFRSF"/>
    <property type="match status" value="1"/>
</dbReference>
<comment type="caution">
    <text evidence="6">The sequence shown here is derived from an EMBL/GenBank/DDBJ whole genome shotgun (WGS) entry which is preliminary data.</text>
</comment>
<feature type="compositionally biased region" description="Low complexity" evidence="2">
    <location>
        <begin position="1478"/>
        <end position="1506"/>
    </location>
</feature>
<name>A0ABQ8XHD2_9EUKA</name>
<dbReference type="Gene3D" id="2.10.50.10">
    <property type="entry name" value="Tumor Necrosis Factor Receptor, subunit A, domain 2"/>
    <property type="match status" value="3"/>
</dbReference>
<evidence type="ECO:0000256" key="2">
    <source>
        <dbReference type="SAM" id="MobiDB-lite"/>
    </source>
</evidence>
<feature type="transmembrane region" description="Helical" evidence="3">
    <location>
        <begin position="1376"/>
        <end position="1397"/>
    </location>
</feature>
<keyword evidence="7" id="KW-1185">Reference proteome</keyword>
<dbReference type="EMBL" id="JAOAOG010000298">
    <property type="protein sequence ID" value="KAJ6231841.1"/>
    <property type="molecule type" value="Genomic_DNA"/>
</dbReference>
<keyword evidence="3" id="KW-0472">Membrane</keyword>
<evidence type="ECO:0000313" key="7">
    <source>
        <dbReference type="Proteomes" id="UP001150062"/>
    </source>
</evidence>
<keyword evidence="3" id="KW-0812">Transmembrane</keyword>
<evidence type="ECO:0000256" key="1">
    <source>
        <dbReference type="SAM" id="Coils"/>
    </source>
</evidence>
<feature type="transmembrane region" description="Helical" evidence="3">
    <location>
        <begin position="1254"/>
        <end position="1279"/>
    </location>
</feature>
<dbReference type="InterPro" id="IPR009030">
    <property type="entry name" value="Growth_fac_rcpt_cys_sf"/>
</dbReference>
<keyword evidence="1" id="KW-0175">Coiled coil</keyword>
<sequence>MLTKNNQLIVFLFLIVVLTKINTQSQIKETKNKINYLISEKQKEKKKELVITIKTKDLEFHFEKEFYTIDFLQQVKTKEQAKTQEQKQKEQNIKEQEHQKNQQTWQGNGIFDSSFKIWISQKKKNINSGKCKKELIFYEKNIEKFLKNRNDLKANLKIVEYKNVLCGVDQFFEINKETNNMKSNFNFTNFRQIKNLVINYEYPRGLEPRINQTTHSLIFTSKSKKDLTYLQESQPLIINSQHRTCKGQYNVLQNGNNHVSIEYQIPESFLSDPKTKNQKQNTYIGGVDYEKGTVTRYDQNGNIYLLGLTKSSDFPIVGSNVYNPNYSSESDYDAVIIKAKDGTDLFWSTFICKVGWYFNYYNGLSVDPSDNQAIISGTTEFPKHYPTTSNAWQNNSKNCAQNCPYGYSGFVSKINENGTELVFSTLICGYADGCVYVSSHEIIYDHEEETNYGDNYSIYFVGVTNGTQFPGYGLTNDGFKCTSKNFGYDYIFGKISNDGSQLLQTQCIGGTNNELPWGHGLKVDKDYFVFQLYTYSMNFPVTTGTFQQERSAASYTCVVGQLNITTFELNWASYLGGNKSDYASTIRMYSNQDIWVGGSTRSLDFPVTLDAYRTEGIATNDTNDSFLTKLSKDGERLLYSTFLGTSPTDSTKYPNVEELRIDKNNDQILLIGGAGLVSDHINIPSDLNYGNGSFLLYFNYTNNEFLKAYSYGGIINSLDTFNNRIENFAITGEIRYYALRTTDDAFQKERPGYYDVIFSGNMYGCPKGYYSEDEQFGKCYSCPQGTFNAEIDQISKDNCTECERGFYNDKHGATQCKKCAKGTFSSQMGQPQCEECAMGTYQPNEESLDCISCPIGTYNTNQGSTSNSSCIKCRVGTYGLTEAATSYQDSCRDCPLGTYNDEEGKSICKDCPISFYNEYTGSTSRGSCQECPKGTFSQEEGLASLNECSKCPTNTYSNDYSSTACKYCPIGYETNPNQDDCIKCQKGYYKNKTDISCTPCEENYFNNNEGMTYCLKCGIDGICLGGNQCNIGRDPDSFCSQCIIGYYLKNGECKKCGANWIWSLWIAFILLIIILLIKYKKKIQKILLLKKNPLFEIYFTFLQLLATILSMNITWQGVFDTTIIATISLFNMDIATIITPDCYQNWDFYSKYLMMVLAPIFLITLIILCYLFLKVIRFVNTNIFLISEKVDNINFEKLNIKIFYFITLCCRYLYIPETIITSIPFQKTWQTALKKYTLNYYPNISTEDEKYQNFYPWFVFFLIIYMVLIPITFIIILILSKKNNFNDYWEKRFGWLWEFYKAQRFYWEIIKIIFKFFIIITPILISTSSHLTLVLVLLLCLLVIMIILILIFKPYPRIIPFDKEKRKYKSYWEKISPEDLLTIGLYLVLIAIISSNIEELKNIFFLVLSPIGIVLAFMGTRKNLKEMWYRQKNSKLNGDDEINESRMKKFSFVVSENPNLHANAKKLSDKNEKINDENQNSLSTTSSQSTDSSSNSSSNFDSNDSQNENDIGKNGKNNSDVELKNVKIKINSIGDQKIGHLKQENEKLKLTIDELVDEKEKYIQENSTLKEKILQLQNDLKSLKEKD</sequence>
<keyword evidence="4" id="KW-0732">Signal</keyword>
<dbReference type="Gene3D" id="2.10.220.10">
    <property type="entry name" value="Hormone Receptor, Insulin-like Growth Factor Receptor 1, Chain A, domain 2"/>
    <property type="match status" value="1"/>
</dbReference>
<feature type="region of interest" description="Disordered" evidence="2">
    <location>
        <begin position="83"/>
        <end position="103"/>
    </location>
</feature>